<sequence length="488" mass="54366">MPFELQIAAILAGGGVAVGVILSWVTLVRGKAAELSAMRARETELAQIVEQVRSDLSAASARLGALGEDREEIRQERDVLRTKLEAAQSDLTDRRVQIENLQTTLDAERKSHAEKLAELENVHGQIEKELKIAMSGLLDGANKTFLERAQEVFKQQQEKGETGMKAMVTPMKEALDRFQRQVTDMETQRKQDEGALSQQIRHIAESHGKLNDTTVSLVNALRSAPKTRGRWGEQQLRTLLELSGMAEHVDFETEKHFSTEDGARRPDVVLNMPGGRTLVIDAKTSLSAYLEAMEAETEEQREAKLVEHARQIRTHVDQLGRKDYWKNLPSDTVDFVVMFVPGEPMYSAAMARDPALFEDAWDKRVIVCSPTTLLGLAKAIAYGWRQEKASKDAQKVHEVATELYRRMVKLGGDVAGLTKSLQGHVNKHNAFIGSLEGSVLPQARKMTDLSVGDSHGTVPELEPVETDVREPNPNRDLLFDDAPKLPKR</sequence>
<keyword evidence="5" id="KW-0233">DNA recombination</keyword>
<accession>A0A7Y0HGX0</accession>
<protein>
    <recommendedName>
        <fullName evidence="3">DNA recombination protein RmuC homolog</fullName>
    </recommendedName>
</protein>
<organism evidence="9 10">
    <name type="scientific">Pacificispira spongiicola</name>
    <dbReference type="NCBI Taxonomy" id="2729598"/>
    <lineage>
        <taxon>Bacteria</taxon>
        <taxon>Pseudomonadati</taxon>
        <taxon>Pseudomonadota</taxon>
        <taxon>Alphaproteobacteria</taxon>
        <taxon>Rhodospirillales</taxon>
        <taxon>Rhodospirillaceae</taxon>
        <taxon>Pacificispira</taxon>
    </lineage>
</organism>
<evidence type="ECO:0000256" key="7">
    <source>
        <dbReference type="SAM" id="MobiDB-lite"/>
    </source>
</evidence>
<keyword evidence="4 6" id="KW-0175">Coiled coil</keyword>
<dbReference type="Pfam" id="PF02646">
    <property type="entry name" value="RmuC"/>
    <property type="match status" value="1"/>
</dbReference>
<keyword evidence="8" id="KW-1133">Transmembrane helix</keyword>
<comment type="similarity">
    <text evidence="2">Belongs to the RmuC family.</text>
</comment>
<dbReference type="PANTHER" id="PTHR30563">
    <property type="entry name" value="DNA RECOMBINATION PROTEIN RMUC"/>
    <property type="match status" value="1"/>
</dbReference>
<dbReference type="AlphaFoldDB" id="A0A7Y0HGX0"/>
<dbReference type="PANTHER" id="PTHR30563:SF0">
    <property type="entry name" value="DNA RECOMBINATION PROTEIN RMUC"/>
    <property type="match status" value="1"/>
</dbReference>
<dbReference type="RefSeq" id="WP_169625711.1">
    <property type="nucleotide sequence ID" value="NZ_JABBNT010000003.1"/>
</dbReference>
<evidence type="ECO:0000256" key="6">
    <source>
        <dbReference type="SAM" id="Coils"/>
    </source>
</evidence>
<keyword evidence="10" id="KW-1185">Reference proteome</keyword>
<gene>
    <name evidence="9" type="primary">rmuC</name>
    <name evidence="9" type="ORF">HH303_12810</name>
</gene>
<evidence type="ECO:0000256" key="5">
    <source>
        <dbReference type="ARBA" id="ARBA00023172"/>
    </source>
</evidence>
<evidence type="ECO:0000256" key="8">
    <source>
        <dbReference type="SAM" id="Phobius"/>
    </source>
</evidence>
<proteinExistence type="inferred from homology"/>
<feature type="compositionally biased region" description="Basic and acidic residues" evidence="7">
    <location>
        <begin position="466"/>
        <end position="488"/>
    </location>
</feature>
<keyword evidence="8" id="KW-0472">Membrane</keyword>
<feature type="coiled-coil region" evidence="6">
    <location>
        <begin position="70"/>
        <end position="129"/>
    </location>
</feature>
<dbReference type="GO" id="GO:0006310">
    <property type="term" value="P:DNA recombination"/>
    <property type="evidence" value="ECO:0007669"/>
    <property type="project" value="UniProtKB-KW"/>
</dbReference>
<name>A0A7Y0HGX0_9PROT</name>
<feature type="transmembrane region" description="Helical" evidence="8">
    <location>
        <begin position="6"/>
        <end position="28"/>
    </location>
</feature>
<dbReference type="EMBL" id="JABBNT010000003">
    <property type="protein sequence ID" value="NMM45367.1"/>
    <property type="molecule type" value="Genomic_DNA"/>
</dbReference>
<evidence type="ECO:0000313" key="10">
    <source>
        <dbReference type="Proteomes" id="UP000539372"/>
    </source>
</evidence>
<keyword evidence="8" id="KW-0812">Transmembrane</keyword>
<evidence type="ECO:0000256" key="1">
    <source>
        <dbReference type="ARBA" id="ARBA00003416"/>
    </source>
</evidence>
<comment type="function">
    <text evidence="1">Involved in DNA recombination.</text>
</comment>
<reference evidence="9 10" key="1">
    <citation type="submission" date="2020-04" db="EMBL/GenBank/DDBJ databases">
        <title>Rhodospirillaceae bacterium KN72 isolated from deep sea.</title>
        <authorList>
            <person name="Zhang D.-C."/>
        </authorList>
    </citation>
    <scope>NUCLEOTIDE SEQUENCE [LARGE SCALE GENOMIC DNA]</scope>
    <source>
        <strain evidence="9 10">KN72</strain>
    </source>
</reference>
<evidence type="ECO:0000256" key="4">
    <source>
        <dbReference type="ARBA" id="ARBA00023054"/>
    </source>
</evidence>
<comment type="caution">
    <text evidence="9">The sequence shown here is derived from an EMBL/GenBank/DDBJ whole genome shotgun (WGS) entry which is preliminary data.</text>
</comment>
<dbReference type="Proteomes" id="UP000539372">
    <property type="component" value="Unassembled WGS sequence"/>
</dbReference>
<evidence type="ECO:0000256" key="2">
    <source>
        <dbReference type="ARBA" id="ARBA00009840"/>
    </source>
</evidence>
<feature type="region of interest" description="Disordered" evidence="7">
    <location>
        <begin position="450"/>
        <end position="488"/>
    </location>
</feature>
<evidence type="ECO:0000256" key="3">
    <source>
        <dbReference type="ARBA" id="ARBA00021840"/>
    </source>
</evidence>
<evidence type="ECO:0000313" key="9">
    <source>
        <dbReference type="EMBL" id="NMM45367.1"/>
    </source>
</evidence>
<dbReference type="InterPro" id="IPR003798">
    <property type="entry name" value="DNA_recombination_RmuC"/>
</dbReference>